<dbReference type="InterPro" id="IPR046342">
    <property type="entry name" value="CBS_dom_sf"/>
</dbReference>
<dbReference type="InterPro" id="IPR038076">
    <property type="entry name" value="MgtE_N_sf"/>
</dbReference>
<proteinExistence type="predicted"/>
<dbReference type="RefSeq" id="WP_406786369.1">
    <property type="nucleotide sequence ID" value="NZ_JBJIAA010000003.1"/>
</dbReference>
<gene>
    <name evidence="3" type="ORF">ACJDT4_04635</name>
</gene>
<keyword evidence="4" id="KW-1185">Reference proteome</keyword>
<dbReference type="SMART" id="SM00116">
    <property type="entry name" value="CBS"/>
    <property type="match status" value="2"/>
</dbReference>
<evidence type="ECO:0000259" key="2">
    <source>
        <dbReference type="PROSITE" id="PS51371"/>
    </source>
</evidence>
<feature type="domain" description="CBS" evidence="2">
    <location>
        <begin position="295"/>
        <end position="358"/>
    </location>
</feature>
<dbReference type="SMART" id="SM00924">
    <property type="entry name" value="MgtE_N"/>
    <property type="match status" value="1"/>
</dbReference>
<dbReference type="SUPFAM" id="SSF158791">
    <property type="entry name" value="MgtE N-terminal domain-like"/>
    <property type="match status" value="1"/>
</dbReference>
<accession>A0ABW8TB99</accession>
<organism evidence="3 4">
    <name type="scientific">Clostridium neuense</name>
    <dbReference type="NCBI Taxonomy" id="1728934"/>
    <lineage>
        <taxon>Bacteria</taxon>
        <taxon>Bacillati</taxon>
        <taxon>Bacillota</taxon>
        <taxon>Clostridia</taxon>
        <taxon>Eubacteriales</taxon>
        <taxon>Clostridiaceae</taxon>
        <taxon>Clostridium</taxon>
    </lineage>
</organism>
<protein>
    <submittedName>
        <fullName evidence="3">Magnesium transporter</fullName>
    </submittedName>
</protein>
<evidence type="ECO:0000313" key="4">
    <source>
        <dbReference type="Proteomes" id="UP001623592"/>
    </source>
</evidence>
<dbReference type="PROSITE" id="PS51371">
    <property type="entry name" value="CBS"/>
    <property type="match status" value="2"/>
</dbReference>
<dbReference type="Pfam" id="PF00571">
    <property type="entry name" value="CBS"/>
    <property type="match status" value="2"/>
</dbReference>
<dbReference type="CDD" id="cd04606">
    <property type="entry name" value="CBS_pair_Mg_transporter"/>
    <property type="match status" value="1"/>
</dbReference>
<evidence type="ECO:0000256" key="1">
    <source>
        <dbReference type="PROSITE-ProRule" id="PRU00703"/>
    </source>
</evidence>
<dbReference type="Gene3D" id="1.25.60.10">
    <property type="entry name" value="MgtE N-terminal domain-like"/>
    <property type="match status" value="1"/>
</dbReference>
<name>A0ABW8TB99_9CLOT</name>
<dbReference type="InterPro" id="IPR000644">
    <property type="entry name" value="CBS_dom"/>
</dbReference>
<dbReference type="PANTHER" id="PTHR43773">
    <property type="entry name" value="MAGNESIUM TRANSPORTER MGTE"/>
    <property type="match status" value="1"/>
</dbReference>
<dbReference type="PANTHER" id="PTHR43773:SF1">
    <property type="entry name" value="MAGNESIUM TRANSPORTER MGTE"/>
    <property type="match status" value="1"/>
</dbReference>
<sequence>MQRLNDFFLSSVLYKKVYDEYGEYVGKLWDIYVSTEESYPRAIGYKIKKSGEYINYEFKTIDFYKEEENGKISIKVKSVKDTIMRKYSYLLSKNLLDKQIVDINGKKLVRVNDLRMAQIAGELKVIAVDTGIMSLGRRIGIEGFIKGMYGMLNIKPKDSFIMWDNVESLEMINDNLKLSVPYKKLSALHPADLADILEDMNSNYRKKVFESLDEDFAADILEEIEPDIQADLIENLSNDKTTEVLDSMPNDEIADILDEVDEETAEKILLNMEKDDADEVRSLMEYEKETVGSIMNKDFISFNINITLKETLDIIKEMKPEEEVMYYIYITDLNGALEGVISLKDLIFMPQEKKLKDVMNTKLVTVRDSDKLEEAIEVSVKYNLLALPAVDDNKKLCGVIIINDLVDQVLFPTWKKKFKKVG</sequence>
<keyword evidence="1" id="KW-0129">CBS domain</keyword>
<feature type="domain" description="CBS" evidence="2">
    <location>
        <begin position="359"/>
        <end position="416"/>
    </location>
</feature>
<evidence type="ECO:0000313" key="3">
    <source>
        <dbReference type="EMBL" id="MFL0249700.1"/>
    </source>
</evidence>
<reference evidence="3 4" key="1">
    <citation type="submission" date="2024-11" db="EMBL/GenBank/DDBJ databases">
        <authorList>
            <person name="Heng Y.C."/>
            <person name="Lim A.C.H."/>
            <person name="Lee J.K.Y."/>
            <person name="Kittelmann S."/>
        </authorList>
    </citation>
    <scope>NUCLEOTIDE SEQUENCE [LARGE SCALE GENOMIC DNA]</scope>
    <source>
        <strain evidence="3 4">WILCCON 0114</strain>
    </source>
</reference>
<dbReference type="SUPFAM" id="SSF54631">
    <property type="entry name" value="CBS-domain pair"/>
    <property type="match status" value="1"/>
</dbReference>
<dbReference type="Proteomes" id="UP001623592">
    <property type="component" value="Unassembled WGS sequence"/>
</dbReference>
<dbReference type="InterPro" id="IPR006668">
    <property type="entry name" value="Mg_transptr_MgtE_intracell_dom"/>
</dbReference>
<dbReference type="InterPro" id="IPR006669">
    <property type="entry name" value="MgtE_transporter"/>
</dbReference>
<dbReference type="Pfam" id="PF05239">
    <property type="entry name" value="PRC"/>
    <property type="match status" value="1"/>
</dbReference>
<dbReference type="InterPro" id="IPR027275">
    <property type="entry name" value="PRC-brl_dom"/>
</dbReference>
<dbReference type="Gene3D" id="3.10.580.10">
    <property type="entry name" value="CBS-domain"/>
    <property type="match status" value="1"/>
</dbReference>
<dbReference type="EMBL" id="JBJIAA010000003">
    <property type="protein sequence ID" value="MFL0249700.1"/>
    <property type="molecule type" value="Genomic_DNA"/>
</dbReference>
<comment type="caution">
    <text evidence="3">The sequence shown here is derived from an EMBL/GenBank/DDBJ whole genome shotgun (WGS) entry which is preliminary data.</text>
</comment>
<dbReference type="Pfam" id="PF03448">
    <property type="entry name" value="MgtE_N"/>
    <property type="match status" value="1"/>
</dbReference>